<comment type="pathway">
    <text evidence="1">Lipid metabolism.</text>
</comment>
<feature type="transmembrane region" description="Helical" evidence="6">
    <location>
        <begin position="98"/>
        <end position="121"/>
    </location>
</feature>
<dbReference type="SMART" id="SM00563">
    <property type="entry name" value="PlsC"/>
    <property type="match status" value="1"/>
</dbReference>
<dbReference type="PANTHER" id="PTHR10434:SF64">
    <property type="entry name" value="1-ACYL-SN-GLYCEROL-3-PHOSPHATE ACYLTRANSFERASE-RELATED"/>
    <property type="match status" value="1"/>
</dbReference>
<comment type="caution">
    <text evidence="9">The sequence shown here is derived from an EMBL/GenBank/DDBJ whole genome shotgun (WGS) entry which is preliminary data.</text>
</comment>
<protein>
    <recommendedName>
        <fullName evidence="8">Phospholipid/glycerol acyltransferase domain-containing protein</fullName>
    </recommendedName>
</protein>
<dbReference type="Pfam" id="PF01553">
    <property type="entry name" value="Acyltransferase"/>
    <property type="match status" value="1"/>
</dbReference>
<dbReference type="PANTHER" id="PTHR10434">
    <property type="entry name" value="1-ACYL-SN-GLYCEROL-3-PHOSPHATE ACYLTRANSFERASE"/>
    <property type="match status" value="1"/>
</dbReference>
<keyword evidence="4" id="KW-0443">Lipid metabolism</keyword>
<dbReference type="GO" id="GO:0003841">
    <property type="term" value="F:1-acylglycerol-3-phosphate O-acyltransferase activity"/>
    <property type="evidence" value="ECO:0007669"/>
    <property type="project" value="TreeGrafter"/>
</dbReference>
<organism evidence="9 10">
    <name type="scientific">Cylindrotheca closterium</name>
    <dbReference type="NCBI Taxonomy" id="2856"/>
    <lineage>
        <taxon>Eukaryota</taxon>
        <taxon>Sar</taxon>
        <taxon>Stramenopiles</taxon>
        <taxon>Ochrophyta</taxon>
        <taxon>Bacillariophyta</taxon>
        <taxon>Bacillariophyceae</taxon>
        <taxon>Bacillariophycidae</taxon>
        <taxon>Bacillariales</taxon>
        <taxon>Bacillariaceae</taxon>
        <taxon>Cylindrotheca</taxon>
    </lineage>
</organism>
<dbReference type="InterPro" id="IPR002123">
    <property type="entry name" value="Plipid/glycerol_acylTrfase"/>
</dbReference>
<evidence type="ECO:0000256" key="5">
    <source>
        <dbReference type="ARBA" id="ARBA00023315"/>
    </source>
</evidence>
<keyword evidence="3" id="KW-0808">Transferase</keyword>
<keyword evidence="6" id="KW-0472">Membrane</keyword>
<keyword evidence="10" id="KW-1185">Reference proteome</keyword>
<dbReference type="EMBL" id="CAKOGP040000302">
    <property type="protein sequence ID" value="CAJ1933756.1"/>
    <property type="molecule type" value="Genomic_DNA"/>
</dbReference>
<evidence type="ECO:0000256" key="3">
    <source>
        <dbReference type="ARBA" id="ARBA00022679"/>
    </source>
</evidence>
<feature type="domain" description="Phospholipid/glycerol acyltransferase" evidence="8">
    <location>
        <begin position="182"/>
        <end position="297"/>
    </location>
</feature>
<feature type="signal peptide" evidence="7">
    <location>
        <begin position="1"/>
        <end position="21"/>
    </location>
</feature>
<keyword evidence="7" id="KW-0732">Signal</keyword>
<name>A0AAD2CI43_9STRA</name>
<sequence>MISMQRIFLAVLLIITQPIFCNSFSSNHFRPLQCGRAALRVKADFESLVQPKSSTRFASSTALRSVYAFSGVDEGVDEKVGKFRPGPRISIGSLKLNWYGVIWGIIGVSLGIVWWLSLAAYQAFQFLTRQKFDPQRRIPVELGHLWGTVVLRLTNCYPVVIGKQNLKAIHKRDKETKKKTTVMFVANHASWMDIYYVGVSLGWKNYKMVAKSELLKVPFLSKSLRVAKHIILDRTNLKSQLQTYKTGVKYLKDGVNLVTFAEGTRSDNGRLGPFKKGAFRMATATGACIVPISISYAHKVHPKDYILPVRMGRRIPASIHIGEPIETEGKSEDELAENVWCQIAENLPESQKPLVGTPRSVK</sequence>
<keyword evidence="6" id="KW-0812">Transmembrane</keyword>
<proteinExistence type="predicted"/>
<dbReference type="GO" id="GO:0006654">
    <property type="term" value="P:phosphatidic acid biosynthetic process"/>
    <property type="evidence" value="ECO:0007669"/>
    <property type="project" value="TreeGrafter"/>
</dbReference>
<keyword evidence="5" id="KW-0012">Acyltransferase</keyword>
<dbReference type="AlphaFoldDB" id="A0AAD2CI43"/>
<evidence type="ECO:0000313" key="10">
    <source>
        <dbReference type="Proteomes" id="UP001295423"/>
    </source>
</evidence>
<evidence type="ECO:0000256" key="6">
    <source>
        <dbReference type="SAM" id="Phobius"/>
    </source>
</evidence>
<keyword evidence="6" id="KW-1133">Transmembrane helix</keyword>
<dbReference type="SUPFAM" id="SSF69593">
    <property type="entry name" value="Glycerol-3-phosphate (1)-acyltransferase"/>
    <property type="match status" value="1"/>
</dbReference>
<gene>
    <name evidence="9" type="ORF">CYCCA115_LOCUS3444</name>
</gene>
<evidence type="ECO:0000256" key="4">
    <source>
        <dbReference type="ARBA" id="ARBA00023098"/>
    </source>
</evidence>
<evidence type="ECO:0000256" key="1">
    <source>
        <dbReference type="ARBA" id="ARBA00005189"/>
    </source>
</evidence>
<feature type="chain" id="PRO_5042209288" description="Phospholipid/glycerol acyltransferase domain-containing protein" evidence="7">
    <location>
        <begin position="22"/>
        <end position="362"/>
    </location>
</feature>
<dbReference type="CDD" id="cd07989">
    <property type="entry name" value="LPLAT_AGPAT-like"/>
    <property type="match status" value="1"/>
</dbReference>
<evidence type="ECO:0000313" key="9">
    <source>
        <dbReference type="EMBL" id="CAJ1933756.1"/>
    </source>
</evidence>
<keyword evidence="2" id="KW-0444">Lipid biosynthesis</keyword>
<dbReference type="Proteomes" id="UP001295423">
    <property type="component" value="Unassembled WGS sequence"/>
</dbReference>
<reference evidence="9" key="1">
    <citation type="submission" date="2023-08" db="EMBL/GenBank/DDBJ databases">
        <authorList>
            <person name="Audoor S."/>
            <person name="Bilcke G."/>
        </authorList>
    </citation>
    <scope>NUCLEOTIDE SEQUENCE</scope>
</reference>
<accession>A0AAD2CI43</accession>
<evidence type="ECO:0000256" key="2">
    <source>
        <dbReference type="ARBA" id="ARBA00022516"/>
    </source>
</evidence>
<evidence type="ECO:0000259" key="8">
    <source>
        <dbReference type="SMART" id="SM00563"/>
    </source>
</evidence>
<evidence type="ECO:0000256" key="7">
    <source>
        <dbReference type="SAM" id="SignalP"/>
    </source>
</evidence>